<evidence type="ECO:0000313" key="2">
    <source>
        <dbReference type="Proteomes" id="UP000017246"/>
    </source>
</evidence>
<keyword evidence="2" id="KW-1185">Reference proteome</keyword>
<dbReference type="AlphaFoldDB" id="A0A087VXF4"/>
<reference evidence="1" key="1">
    <citation type="journal article" date="2013" name="Nature">
        <title>The genomes of four tapeworm species reveal adaptations to parasitism.</title>
        <authorList>
            <person name="Tsai I.J."/>
            <person name="Zarowiecki M."/>
            <person name="Holroyd N."/>
            <person name="Garciarrubio A."/>
            <person name="Sanchez-Flores A."/>
            <person name="Brooks K.L."/>
            <person name="Tracey A."/>
            <person name="Bobes R.J."/>
            <person name="Fragoso G."/>
            <person name="Sciutto E."/>
            <person name="Aslett M."/>
            <person name="Beasley H."/>
            <person name="Bennett H.M."/>
            <person name="Cai J."/>
            <person name="Camicia F."/>
            <person name="Clark R."/>
            <person name="Cucher M."/>
            <person name="De Silva N."/>
            <person name="Day T.A."/>
            <person name="Deplazes P."/>
            <person name="Estrada K."/>
            <person name="Fernandez C."/>
            <person name="Holland P.W."/>
            <person name="Hou J."/>
            <person name="Hu S."/>
            <person name="Huckvale T."/>
            <person name="Hung S.S."/>
            <person name="Kamenetzky L."/>
            <person name="Keane J.A."/>
            <person name="Kiss F."/>
            <person name="Koziol U."/>
            <person name="Lambert O."/>
            <person name="Liu K."/>
            <person name="Luo X."/>
            <person name="Luo Y."/>
            <person name="Macchiaroli N."/>
            <person name="Nichol S."/>
            <person name="Paps J."/>
            <person name="Parkinson J."/>
            <person name="Pouchkina-Stantcheva N."/>
            <person name="Riddiford N."/>
            <person name="Rosenzvit M."/>
            <person name="Salinas G."/>
            <person name="Wasmuth J.D."/>
            <person name="Zamanian M."/>
            <person name="Zheng Y."/>
            <person name="Cai X."/>
            <person name="Soberon X."/>
            <person name="Olson P.D."/>
            <person name="Laclette J.P."/>
            <person name="Brehm K."/>
            <person name="Berriman M."/>
            <person name="Garciarrubio A."/>
            <person name="Bobes R.J."/>
            <person name="Fragoso G."/>
            <person name="Sanchez-Flores A."/>
            <person name="Estrada K."/>
            <person name="Cevallos M.A."/>
            <person name="Morett E."/>
            <person name="Gonzalez V."/>
            <person name="Portillo T."/>
            <person name="Ochoa-Leyva A."/>
            <person name="Jose M.V."/>
            <person name="Sciutto E."/>
            <person name="Landa A."/>
            <person name="Jimenez L."/>
            <person name="Valdes V."/>
            <person name="Carrero J.C."/>
            <person name="Larralde C."/>
            <person name="Morales-Montor J."/>
            <person name="Limon-Lason J."/>
            <person name="Soberon X."/>
            <person name="Laclette J.P."/>
        </authorList>
    </citation>
    <scope>NUCLEOTIDE SEQUENCE [LARGE SCALE GENOMIC DNA]</scope>
</reference>
<organism evidence="1 2">
    <name type="scientific">Echinococcus multilocularis</name>
    <name type="common">Fox tapeworm</name>
    <dbReference type="NCBI Taxonomy" id="6211"/>
    <lineage>
        <taxon>Eukaryota</taxon>
        <taxon>Metazoa</taxon>
        <taxon>Spiralia</taxon>
        <taxon>Lophotrochozoa</taxon>
        <taxon>Platyhelminthes</taxon>
        <taxon>Cestoda</taxon>
        <taxon>Eucestoda</taxon>
        <taxon>Cyclophyllidea</taxon>
        <taxon>Taeniidae</taxon>
        <taxon>Echinococcus</taxon>
    </lineage>
</organism>
<name>A0A087VXF4_ECHMU</name>
<protein>
    <submittedName>
        <fullName evidence="1">Uncharacterized protein</fullName>
    </submittedName>
</protein>
<accession>A0A087VXF4</accession>
<sequence>MTNTRASPPSSPSSTSITRAANFFTTTTAPLTSLISLTTSSLGYASTLTRPVPQTTSPSFPFQRSFSKQMPHPLPCPPSIHPLPTTHHPPPTTPLTIQRLHAPYHLTSIHLSHSHFPPLVFSTWRASPMSSSRNSSSSIFHLPKASEQSPQTTATVHSINRRTVPLLARQHNATSPASPPQFGPENTPHHTFTCVADTASHNLTLIPTLTLIPLFPIHISIPTSDLHTLLPLLLKS</sequence>
<reference evidence="1" key="2">
    <citation type="submission" date="2015-11" db="EMBL/GenBank/DDBJ databases">
        <authorList>
            <person name="Zhang Y."/>
            <person name="Guo Z."/>
        </authorList>
    </citation>
    <scope>NUCLEOTIDE SEQUENCE</scope>
</reference>
<proteinExistence type="predicted"/>
<evidence type="ECO:0000313" key="1">
    <source>
        <dbReference type="EMBL" id="CDI96902.1"/>
    </source>
</evidence>
<gene>
    <name evidence="1" type="ORF">EmuJ_000063200</name>
</gene>
<dbReference type="Proteomes" id="UP000017246">
    <property type="component" value="Unassembled WGS sequence"/>
</dbReference>
<dbReference type="EMBL" id="LN902843">
    <property type="protein sequence ID" value="CDI96902.1"/>
    <property type="molecule type" value="Genomic_DNA"/>
</dbReference>